<evidence type="ECO:0000259" key="4">
    <source>
        <dbReference type="PROSITE" id="PS01124"/>
    </source>
</evidence>
<accession>A0A1C3EMQ3</accession>
<dbReference type="PANTHER" id="PTHR47894:SF1">
    <property type="entry name" value="HTH-TYPE TRANSCRIPTIONAL REGULATOR VQSM"/>
    <property type="match status" value="1"/>
</dbReference>
<evidence type="ECO:0000313" key="5">
    <source>
        <dbReference type="EMBL" id="ODA34516.1"/>
    </source>
</evidence>
<dbReference type="OrthoDB" id="5582699at2"/>
<dbReference type="GO" id="GO:0003700">
    <property type="term" value="F:DNA-binding transcription factor activity"/>
    <property type="evidence" value="ECO:0007669"/>
    <property type="project" value="InterPro"/>
</dbReference>
<dbReference type="Pfam" id="PF12833">
    <property type="entry name" value="HTH_18"/>
    <property type="match status" value="1"/>
</dbReference>
<dbReference type="Gene3D" id="1.10.10.60">
    <property type="entry name" value="Homeodomain-like"/>
    <property type="match status" value="1"/>
</dbReference>
<comment type="caution">
    <text evidence="5">The sequence shown here is derived from an EMBL/GenBank/DDBJ whole genome shotgun (WGS) entry which is preliminary data.</text>
</comment>
<keyword evidence="6" id="KW-1185">Reference proteome</keyword>
<organism evidence="5 6">
    <name type="scientific">Veronia pacifica</name>
    <dbReference type="NCBI Taxonomy" id="1080227"/>
    <lineage>
        <taxon>Bacteria</taxon>
        <taxon>Pseudomonadati</taxon>
        <taxon>Pseudomonadota</taxon>
        <taxon>Gammaproteobacteria</taxon>
        <taxon>Vibrionales</taxon>
        <taxon>Vibrionaceae</taxon>
        <taxon>Veronia</taxon>
    </lineage>
</organism>
<reference evidence="5 6" key="1">
    <citation type="submission" date="2016-05" db="EMBL/GenBank/DDBJ databases">
        <title>Genomic Taxonomy of the Vibrionaceae.</title>
        <authorList>
            <person name="Gomez-Gil B."/>
            <person name="Enciso-Ibarra J."/>
        </authorList>
    </citation>
    <scope>NUCLEOTIDE SEQUENCE [LARGE SCALE GENOMIC DNA]</scope>
    <source>
        <strain evidence="5 6">CAIM 1920</strain>
    </source>
</reference>
<keyword evidence="2" id="KW-0238">DNA-binding</keyword>
<keyword evidence="1" id="KW-0805">Transcription regulation</keyword>
<feature type="domain" description="HTH araC/xylS-type" evidence="4">
    <location>
        <begin position="243"/>
        <end position="342"/>
    </location>
</feature>
<sequence>MDNLDNSKKEMRFPVSYLHPVKSLCEAQGIDFISMLKDKYNLDEDILNQRDAFISAYHFRLNLEQISRCVENNPRGQYQFVEALPLDTHGFVGLAAMSSASIKQAAGVTLRYLNQVMPAMRLSVNETSQFAELNLGLAANFDKYNSLLIEAVACAVFNIARLTNLDYATTHVEFSHQKLHFTEISKIFPKANVKMGCEKDRMLLPIELYNTPIYTSSSKTQMMLTSILRSQQKTSDIQQTTTEKTLCIIEQRFDSMLPSSVEDVSAALEISTRSLSRHLKEEKTSFKRIYSDFRLKQAKHMLQESGSSIASVSQRLHFSGDSSFSRFIKKQTGMSPSDLKRQLASK</sequence>
<evidence type="ECO:0000256" key="3">
    <source>
        <dbReference type="ARBA" id="ARBA00023163"/>
    </source>
</evidence>
<dbReference type="SMART" id="SM00342">
    <property type="entry name" value="HTH_ARAC"/>
    <property type="match status" value="1"/>
</dbReference>
<dbReference type="EMBL" id="LYBM01000007">
    <property type="protein sequence ID" value="ODA34516.1"/>
    <property type="molecule type" value="Genomic_DNA"/>
</dbReference>
<dbReference type="PANTHER" id="PTHR47894">
    <property type="entry name" value="HTH-TYPE TRANSCRIPTIONAL REGULATOR GADX"/>
    <property type="match status" value="1"/>
</dbReference>
<dbReference type="GO" id="GO:0000976">
    <property type="term" value="F:transcription cis-regulatory region binding"/>
    <property type="evidence" value="ECO:0007669"/>
    <property type="project" value="TreeGrafter"/>
</dbReference>
<dbReference type="PROSITE" id="PS01124">
    <property type="entry name" value="HTH_ARAC_FAMILY_2"/>
    <property type="match status" value="1"/>
</dbReference>
<dbReference type="GO" id="GO:0005829">
    <property type="term" value="C:cytosol"/>
    <property type="evidence" value="ECO:0007669"/>
    <property type="project" value="TreeGrafter"/>
</dbReference>
<evidence type="ECO:0000256" key="2">
    <source>
        <dbReference type="ARBA" id="ARBA00023125"/>
    </source>
</evidence>
<dbReference type="STRING" id="1080227.A8L45_05980"/>
<dbReference type="InterPro" id="IPR032687">
    <property type="entry name" value="AraC-type_N"/>
</dbReference>
<protein>
    <recommendedName>
        <fullName evidence="4">HTH araC/xylS-type domain-containing protein</fullName>
    </recommendedName>
</protein>
<dbReference type="InterPro" id="IPR009057">
    <property type="entry name" value="Homeodomain-like_sf"/>
</dbReference>
<keyword evidence="3" id="KW-0804">Transcription</keyword>
<evidence type="ECO:0000313" key="6">
    <source>
        <dbReference type="Proteomes" id="UP000094936"/>
    </source>
</evidence>
<name>A0A1C3EMQ3_9GAMM</name>
<dbReference type="Proteomes" id="UP000094936">
    <property type="component" value="Unassembled WGS sequence"/>
</dbReference>
<dbReference type="Pfam" id="PF12625">
    <property type="entry name" value="Arabinose_bd"/>
    <property type="match status" value="1"/>
</dbReference>
<dbReference type="InterPro" id="IPR018060">
    <property type="entry name" value="HTH_AraC"/>
</dbReference>
<dbReference type="RefSeq" id="WP_068900224.1">
    <property type="nucleotide sequence ID" value="NZ_JBHUIF010000015.1"/>
</dbReference>
<proteinExistence type="predicted"/>
<gene>
    <name evidence="5" type="ORF">A8L45_05980</name>
</gene>
<evidence type="ECO:0000256" key="1">
    <source>
        <dbReference type="ARBA" id="ARBA00023015"/>
    </source>
</evidence>
<dbReference type="AlphaFoldDB" id="A0A1C3EMQ3"/>
<dbReference type="SUPFAM" id="SSF46689">
    <property type="entry name" value="Homeodomain-like"/>
    <property type="match status" value="1"/>
</dbReference>